<sequence length="238" mass="25124">MAIVRTVPSTFPTHPAGILPLKLWRPRWFDGVALTLGAASPDVAYLVDGSGLPVWPLSHQLHGLIIFCLPVTLLGCLMVRRAVPVIAAHLPAGGPFALRDYGALRTSGHRWWITVTSAIIGAGSHLVLDGLEAWFPAIEYPAHLVGLAVMAAIAAVIGRRRLLVQWHGAAPFASRQPVRFWSVVAAVAVPLLAVTPFLPAASLPHTTGVRVLTALALGLLTAALVIGGRRPAHTPAPT</sequence>
<keyword evidence="1" id="KW-0472">Membrane</keyword>
<accession>A0A316F8M0</accession>
<feature type="transmembrane region" description="Helical" evidence="1">
    <location>
        <begin position="111"/>
        <end position="128"/>
    </location>
</feature>
<dbReference type="EMBL" id="QGGR01000013">
    <property type="protein sequence ID" value="PWK43553.1"/>
    <property type="molecule type" value="Genomic_DNA"/>
</dbReference>
<feature type="transmembrane region" description="Helical" evidence="1">
    <location>
        <begin position="178"/>
        <end position="201"/>
    </location>
</feature>
<proteinExistence type="predicted"/>
<evidence type="ECO:0000313" key="2">
    <source>
        <dbReference type="EMBL" id="PWK43553.1"/>
    </source>
</evidence>
<comment type="caution">
    <text evidence="2">The sequence shown here is derived from an EMBL/GenBank/DDBJ whole genome shotgun (WGS) entry which is preliminary data.</text>
</comment>
<protein>
    <submittedName>
        <fullName evidence="2">Uncharacterized protein DUF4184</fullName>
    </submittedName>
</protein>
<dbReference type="AlphaFoldDB" id="A0A316F8M0"/>
<evidence type="ECO:0000256" key="1">
    <source>
        <dbReference type="SAM" id="Phobius"/>
    </source>
</evidence>
<dbReference type="InterPro" id="IPR025238">
    <property type="entry name" value="DUF4184"/>
</dbReference>
<keyword evidence="1" id="KW-1133">Transmembrane helix</keyword>
<dbReference type="Proteomes" id="UP000245697">
    <property type="component" value="Unassembled WGS sequence"/>
</dbReference>
<feature type="transmembrane region" description="Helical" evidence="1">
    <location>
        <begin position="207"/>
        <end position="226"/>
    </location>
</feature>
<gene>
    <name evidence="2" type="ORF">BC793_113235</name>
</gene>
<reference evidence="2 3" key="1">
    <citation type="submission" date="2018-05" db="EMBL/GenBank/DDBJ databases">
        <title>Genomic Encyclopedia of Archaeal and Bacterial Type Strains, Phase II (KMG-II): from individual species to whole genera.</title>
        <authorList>
            <person name="Goeker M."/>
        </authorList>
    </citation>
    <scope>NUCLEOTIDE SEQUENCE [LARGE SCALE GENOMIC DNA]</scope>
    <source>
        <strain evidence="2 3">DSM 45184</strain>
    </source>
</reference>
<name>A0A316F8M0_9ACTN</name>
<keyword evidence="3" id="KW-1185">Reference proteome</keyword>
<evidence type="ECO:0000313" key="3">
    <source>
        <dbReference type="Proteomes" id="UP000245697"/>
    </source>
</evidence>
<dbReference type="Pfam" id="PF13803">
    <property type="entry name" value="DUF4184"/>
    <property type="match status" value="1"/>
</dbReference>
<feature type="transmembrane region" description="Helical" evidence="1">
    <location>
        <begin position="140"/>
        <end position="157"/>
    </location>
</feature>
<feature type="transmembrane region" description="Helical" evidence="1">
    <location>
        <begin position="59"/>
        <end position="79"/>
    </location>
</feature>
<organism evidence="2 3">
    <name type="scientific">Actinoplanes xinjiangensis</name>
    <dbReference type="NCBI Taxonomy" id="512350"/>
    <lineage>
        <taxon>Bacteria</taxon>
        <taxon>Bacillati</taxon>
        <taxon>Actinomycetota</taxon>
        <taxon>Actinomycetes</taxon>
        <taxon>Micromonosporales</taxon>
        <taxon>Micromonosporaceae</taxon>
        <taxon>Actinoplanes</taxon>
    </lineage>
</organism>
<keyword evidence="1" id="KW-0812">Transmembrane</keyword>